<keyword evidence="3" id="KW-0411">Iron-sulfur</keyword>
<keyword evidence="1" id="KW-0479">Metal-binding</keyword>
<dbReference type="GO" id="GO:0051536">
    <property type="term" value="F:iron-sulfur cluster binding"/>
    <property type="evidence" value="ECO:0007669"/>
    <property type="project" value="UniProtKB-KW"/>
</dbReference>
<evidence type="ECO:0000256" key="1">
    <source>
        <dbReference type="ARBA" id="ARBA00022723"/>
    </source>
</evidence>
<reference evidence="4 5" key="1">
    <citation type="submission" date="2020-07" db="EMBL/GenBank/DDBJ databases">
        <title>Characterization and genome sequencing of isolate MD1, a novel member within the family Lachnospiraceae.</title>
        <authorList>
            <person name="Rettenmaier R."/>
            <person name="Di Bello L."/>
            <person name="Zinser C."/>
            <person name="Scheitz K."/>
            <person name="Liebl W."/>
            <person name="Zverlov V."/>
        </authorList>
    </citation>
    <scope>NUCLEOTIDE SEQUENCE [LARGE SCALE GENOMIC DNA]</scope>
    <source>
        <strain evidence="4 5">MD1</strain>
    </source>
</reference>
<dbReference type="InterPro" id="IPR048109">
    <property type="entry name" value="Fdxn_Clost-type"/>
</dbReference>
<dbReference type="InterPro" id="IPR036249">
    <property type="entry name" value="Thioredoxin-like_sf"/>
</dbReference>
<dbReference type="PANTHER" id="PTHR43578">
    <property type="entry name" value="NADH-QUINONE OXIDOREDUCTASE SUBUNIT F"/>
    <property type="match status" value="1"/>
</dbReference>
<dbReference type="GO" id="GO:0046872">
    <property type="term" value="F:metal ion binding"/>
    <property type="evidence" value="ECO:0007669"/>
    <property type="project" value="UniProtKB-KW"/>
</dbReference>
<dbReference type="Pfam" id="PF01257">
    <property type="entry name" value="2Fe-2S_thioredx"/>
    <property type="match status" value="1"/>
</dbReference>
<proteinExistence type="predicted"/>
<dbReference type="SUPFAM" id="SSF52833">
    <property type="entry name" value="Thioredoxin-like"/>
    <property type="match status" value="1"/>
</dbReference>
<accession>A0A839K0F2</accession>
<keyword evidence="2" id="KW-0408">Iron</keyword>
<dbReference type="PANTHER" id="PTHR43578:SF3">
    <property type="entry name" value="NADH-QUINONE OXIDOREDUCTASE SUBUNIT F"/>
    <property type="match status" value="1"/>
</dbReference>
<keyword evidence="5" id="KW-1185">Reference proteome</keyword>
<comment type="caution">
    <text evidence="4">The sequence shown here is derived from an EMBL/GenBank/DDBJ whole genome shotgun (WGS) entry which is preliminary data.</text>
</comment>
<dbReference type="AlphaFoldDB" id="A0A839K0F2"/>
<dbReference type="EMBL" id="JACEGA010000001">
    <property type="protein sequence ID" value="MBB2182662.1"/>
    <property type="molecule type" value="Genomic_DNA"/>
</dbReference>
<dbReference type="Proteomes" id="UP000574276">
    <property type="component" value="Unassembled WGS sequence"/>
</dbReference>
<evidence type="ECO:0000313" key="4">
    <source>
        <dbReference type="EMBL" id="MBB2182662.1"/>
    </source>
</evidence>
<dbReference type="Gene3D" id="3.40.30.10">
    <property type="entry name" value="Glutaredoxin"/>
    <property type="match status" value="1"/>
</dbReference>
<dbReference type="NCBIfam" id="NF041612">
    <property type="entry name" value="fdxn_Clost"/>
    <property type="match status" value="1"/>
</dbReference>
<evidence type="ECO:0000256" key="3">
    <source>
        <dbReference type="ARBA" id="ARBA00023014"/>
    </source>
</evidence>
<sequence>MVEIKHHIFVCTSCRLNGQQKGFCYSKNSVDIVSKFMEATEEYDLSGEVMITNTGCFGICDKGPIAVVYPEGIWYGNLTEECVEKIVEEHLVNGQPVKELII</sequence>
<gene>
    <name evidence="4" type="ORF">H0486_07215</name>
</gene>
<dbReference type="CDD" id="cd02980">
    <property type="entry name" value="TRX_Fd_family"/>
    <property type="match status" value="1"/>
</dbReference>
<name>A0A839K0F2_9FIRM</name>
<organism evidence="4 5">
    <name type="scientific">Variimorphobacter saccharofermentans</name>
    <dbReference type="NCBI Taxonomy" id="2755051"/>
    <lineage>
        <taxon>Bacteria</taxon>
        <taxon>Bacillati</taxon>
        <taxon>Bacillota</taxon>
        <taxon>Clostridia</taxon>
        <taxon>Lachnospirales</taxon>
        <taxon>Lachnospiraceae</taxon>
        <taxon>Variimorphobacter</taxon>
    </lineage>
</organism>
<protein>
    <submittedName>
        <fullName evidence="4">(2Fe-2S) ferredoxin domain-containing protein</fullName>
    </submittedName>
</protein>
<evidence type="ECO:0000313" key="5">
    <source>
        <dbReference type="Proteomes" id="UP000574276"/>
    </source>
</evidence>
<dbReference type="RefSeq" id="WP_228352366.1">
    <property type="nucleotide sequence ID" value="NZ_JACEGA010000001.1"/>
</dbReference>
<evidence type="ECO:0000256" key="2">
    <source>
        <dbReference type="ARBA" id="ARBA00023004"/>
    </source>
</evidence>